<dbReference type="EMBL" id="VSRR010069932">
    <property type="protein sequence ID" value="MPC85902.1"/>
    <property type="molecule type" value="Genomic_DNA"/>
</dbReference>
<feature type="region of interest" description="Disordered" evidence="1">
    <location>
        <begin position="82"/>
        <end position="140"/>
    </location>
</feature>
<evidence type="ECO:0000256" key="1">
    <source>
        <dbReference type="SAM" id="MobiDB-lite"/>
    </source>
</evidence>
<dbReference type="Proteomes" id="UP000324222">
    <property type="component" value="Unassembled WGS sequence"/>
</dbReference>
<protein>
    <submittedName>
        <fullName evidence="2">Uncharacterized protein</fullName>
    </submittedName>
</protein>
<sequence>MHSTIHVHITDEEAVKERVAGQGTWGGAKDTGRGMKTEEQGLGRELWAGRGGERWSKQRWKGGPGDVGRGYINWAGQNRELWAGQSGRGGAAGAGRGSGGGTVRERGAQARKQEQRAEANRKRGCASDRGGWQANVKEVH</sequence>
<keyword evidence="3" id="KW-1185">Reference proteome</keyword>
<feature type="region of interest" description="Disordered" evidence="1">
    <location>
        <begin position="17"/>
        <end position="67"/>
    </location>
</feature>
<reference evidence="2 3" key="1">
    <citation type="submission" date="2019-05" db="EMBL/GenBank/DDBJ databases">
        <title>Another draft genome of Portunus trituberculatus and its Hox gene families provides insights of decapod evolution.</title>
        <authorList>
            <person name="Jeong J.-H."/>
            <person name="Song I."/>
            <person name="Kim S."/>
            <person name="Choi T."/>
            <person name="Kim D."/>
            <person name="Ryu S."/>
            <person name="Kim W."/>
        </authorList>
    </citation>
    <scope>NUCLEOTIDE SEQUENCE [LARGE SCALE GENOMIC DNA]</scope>
    <source>
        <tissue evidence="2">Muscle</tissue>
    </source>
</reference>
<feature type="compositionally biased region" description="Gly residues" evidence="1">
    <location>
        <begin position="86"/>
        <end position="102"/>
    </location>
</feature>
<name>A0A5B7IQ28_PORTR</name>
<organism evidence="2 3">
    <name type="scientific">Portunus trituberculatus</name>
    <name type="common">Swimming crab</name>
    <name type="synonym">Neptunus trituberculatus</name>
    <dbReference type="NCBI Taxonomy" id="210409"/>
    <lineage>
        <taxon>Eukaryota</taxon>
        <taxon>Metazoa</taxon>
        <taxon>Ecdysozoa</taxon>
        <taxon>Arthropoda</taxon>
        <taxon>Crustacea</taxon>
        <taxon>Multicrustacea</taxon>
        <taxon>Malacostraca</taxon>
        <taxon>Eumalacostraca</taxon>
        <taxon>Eucarida</taxon>
        <taxon>Decapoda</taxon>
        <taxon>Pleocyemata</taxon>
        <taxon>Brachyura</taxon>
        <taxon>Eubrachyura</taxon>
        <taxon>Portunoidea</taxon>
        <taxon>Portunidae</taxon>
        <taxon>Portuninae</taxon>
        <taxon>Portunus</taxon>
    </lineage>
</organism>
<gene>
    <name evidence="2" type="ORF">E2C01_080701</name>
</gene>
<comment type="caution">
    <text evidence="2">The sequence shown here is derived from an EMBL/GenBank/DDBJ whole genome shotgun (WGS) entry which is preliminary data.</text>
</comment>
<feature type="compositionally biased region" description="Basic and acidic residues" evidence="1">
    <location>
        <begin position="103"/>
        <end position="121"/>
    </location>
</feature>
<feature type="compositionally biased region" description="Basic and acidic residues" evidence="1">
    <location>
        <begin position="30"/>
        <end position="42"/>
    </location>
</feature>
<accession>A0A5B7IQ28</accession>
<evidence type="ECO:0000313" key="2">
    <source>
        <dbReference type="EMBL" id="MPC85902.1"/>
    </source>
</evidence>
<dbReference type="AlphaFoldDB" id="A0A5B7IQ28"/>
<evidence type="ECO:0000313" key="3">
    <source>
        <dbReference type="Proteomes" id="UP000324222"/>
    </source>
</evidence>
<proteinExistence type="predicted"/>